<dbReference type="HOGENOM" id="CLU_2335128_0_0_1"/>
<evidence type="ECO:0000313" key="3">
    <source>
        <dbReference type="Proteomes" id="UP000039046"/>
    </source>
</evidence>
<keyword evidence="3" id="KW-1185">Reference proteome</keyword>
<dbReference type="AlphaFoldDB" id="A0A0A1TRR3"/>
<reference evidence="2 3" key="1">
    <citation type="journal article" date="2015" name="Genome Announc.">
        <title>Draft Genome Sequence and Gene Annotation of the Entomopathogenic Fungus Verticillium hemipterigenum.</title>
        <authorList>
            <person name="Horn F."/>
            <person name="Habel A."/>
            <person name="Scharf D.H."/>
            <person name="Dworschak J."/>
            <person name="Brakhage A.A."/>
            <person name="Guthke R."/>
            <person name="Hertweck C."/>
            <person name="Linde J."/>
        </authorList>
    </citation>
    <scope>NUCLEOTIDE SEQUENCE [LARGE SCALE GENOMIC DNA]</scope>
</reference>
<gene>
    <name evidence="2" type="ORF">VHEMI09584</name>
</gene>
<evidence type="ECO:0000256" key="1">
    <source>
        <dbReference type="SAM" id="MobiDB-lite"/>
    </source>
</evidence>
<accession>A0A0A1TRR3</accession>
<sequence length="98" mass="10937">MAVLTDNVPVAHWKNSNDFVPIYNLDQPTAKRSEEPRLRLTTAQQAETAAKKEKKEKETYIPSEGKKKRQGTPFASIPEAISSHTPHKTRSPAHSCLA</sequence>
<name>A0A0A1TRR3_9HYPO</name>
<proteinExistence type="predicted"/>
<organism evidence="2 3">
    <name type="scientific">[Torrubiella] hemipterigena</name>
    <dbReference type="NCBI Taxonomy" id="1531966"/>
    <lineage>
        <taxon>Eukaryota</taxon>
        <taxon>Fungi</taxon>
        <taxon>Dikarya</taxon>
        <taxon>Ascomycota</taxon>
        <taxon>Pezizomycotina</taxon>
        <taxon>Sordariomycetes</taxon>
        <taxon>Hypocreomycetidae</taxon>
        <taxon>Hypocreales</taxon>
        <taxon>Clavicipitaceae</taxon>
        <taxon>Clavicipitaceae incertae sedis</taxon>
        <taxon>'Torrubiella' clade</taxon>
    </lineage>
</organism>
<feature type="region of interest" description="Disordered" evidence="1">
    <location>
        <begin position="28"/>
        <end position="98"/>
    </location>
</feature>
<protein>
    <submittedName>
        <fullName evidence="2">Uncharacterized protein</fullName>
    </submittedName>
</protein>
<feature type="compositionally biased region" description="Basic and acidic residues" evidence="1">
    <location>
        <begin position="49"/>
        <end position="59"/>
    </location>
</feature>
<dbReference type="EMBL" id="CDHN01000006">
    <property type="protein sequence ID" value="CEJ94027.1"/>
    <property type="molecule type" value="Genomic_DNA"/>
</dbReference>
<dbReference type="Proteomes" id="UP000039046">
    <property type="component" value="Unassembled WGS sequence"/>
</dbReference>
<evidence type="ECO:0000313" key="2">
    <source>
        <dbReference type="EMBL" id="CEJ94027.1"/>
    </source>
</evidence>
<feature type="compositionally biased region" description="Basic and acidic residues" evidence="1">
    <location>
        <begin position="29"/>
        <end position="38"/>
    </location>
</feature>